<feature type="region of interest" description="Disordered" evidence="1">
    <location>
        <begin position="129"/>
        <end position="208"/>
    </location>
</feature>
<feature type="region of interest" description="Disordered" evidence="1">
    <location>
        <begin position="467"/>
        <end position="542"/>
    </location>
</feature>
<feature type="compositionally biased region" description="Low complexity" evidence="1">
    <location>
        <begin position="171"/>
        <end position="182"/>
    </location>
</feature>
<evidence type="ECO:0000256" key="1">
    <source>
        <dbReference type="SAM" id="MobiDB-lite"/>
    </source>
</evidence>
<keyword evidence="2" id="KW-0472">Membrane</keyword>
<comment type="caution">
    <text evidence="3">The sequence shown here is derived from an EMBL/GenBank/DDBJ whole genome shotgun (WGS) entry which is preliminary data.</text>
</comment>
<evidence type="ECO:0000313" key="4">
    <source>
        <dbReference type="Proteomes" id="UP001527925"/>
    </source>
</evidence>
<feature type="transmembrane region" description="Helical" evidence="2">
    <location>
        <begin position="16"/>
        <end position="34"/>
    </location>
</feature>
<proteinExistence type="predicted"/>
<feature type="region of interest" description="Disordered" evidence="1">
    <location>
        <begin position="371"/>
        <end position="398"/>
    </location>
</feature>
<reference evidence="3 4" key="1">
    <citation type="submission" date="2023-09" db="EMBL/GenBank/DDBJ databases">
        <title>Pangenome analysis of Batrachochytrium dendrobatidis and related Chytrids.</title>
        <authorList>
            <person name="Yacoub M.N."/>
            <person name="Stajich J.E."/>
            <person name="James T.Y."/>
        </authorList>
    </citation>
    <scope>NUCLEOTIDE SEQUENCE [LARGE SCALE GENOMIC DNA]</scope>
    <source>
        <strain evidence="3 4">JEL0888</strain>
    </source>
</reference>
<gene>
    <name evidence="3" type="ORF">HK105_204230</name>
</gene>
<feature type="transmembrane region" description="Helical" evidence="2">
    <location>
        <begin position="46"/>
        <end position="64"/>
    </location>
</feature>
<dbReference type="Proteomes" id="UP001527925">
    <property type="component" value="Unassembled WGS sequence"/>
</dbReference>
<organism evidence="3 4">
    <name type="scientific">Polyrhizophydium stewartii</name>
    <dbReference type="NCBI Taxonomy" id="2732419"/>
    <lineage>
        <taxon>Eukaryota</taxon>
        <taxon>Fungi</taxon>
        <taxon>Fungi incertae sedis</taxon>
        <taxon>Chytridiomycota</taxon>
        <taxon>Chytridiomycota incertae sedis</taxon>
        <taxon>Chytridiomycetes</taxon>
        <taxon>Rhizophydiales</taxon>
        <taxon>Rhizophydiales incertae sedis</taxon>
        <taxon>Polyrhizophydium</taxon>
    </lineage>
</organism>
<feature type="compositionally biased region" description="Low complexity" evidence="1">
    <location>
        <begin position="249"/>
        <end position="283"/>
    </location>
</feature>
<sequence>MQSAVLTQTLLASLDHVIYVHFVYLYLLDFRITLQAPLAQSMSVRAGIRNIILVNAVFALFHLFKGADGPPVIIDFFADAHTTATSRLFLVFIDLAVMGMQLFRAMVLHTTTSPTRTSRLFFAISPPLPGSRRHSQSHGHPHHHHHNQHRAAGRASQSPPPPPPAEALFGSAAASRYHAAASGQLQSRHHADPMPGQRPRSFSFSGALPSSSSSLLLPSLTSASMSMAGTAGTETAPPHPPVFPPPQNMQPQPAQAARWTSSASSSGSGLPPRPPLAASGSASWTPSLESVADLEATGAPGPSSGVMPARGQTSRRGSMSRRVPARAPSPATPPPPPPPRDELSTVYTMEFDVPGVVRSIIYEQRSRQPVRSAGGGIGIGIGSPSGGGGSGGTARSSTSTLDVSGFRATLNWRILRLNAQLRAQRRRPPDGAGSPGSAASAVAGAGLGSAAERTTLLDASEADHGLAAAAGRDGRRHSDTDYERSSFTASEAGRDGDDAASDVSPEDAFYAHQGDIETGTAASGDPLLRRHAGQSGSRNLPV</sequence>
<name>A0ABR4N9L7_9FUNG</name>
<feature type="compositionally biased region" description="Basic and acidic residues" evidence="1">
    <location>
        <begin position="472"/>
        <end position="484"/>
    </location>
</feature>
<feature type="compositionally biased region" description="Pro residues" evidence="1">
    <location>
        <begin position="237"/>
        <end position="248"/>
    </location>
</feature>
<keyword evidence="4" id="KW-1185">Reference proteome</keyword>
<feature type="region of interest" description="Disordered" evidence="1">
    <location>
        <begin position="226"/>
        <end position="344"/>
    </location>
</feature>
<evidence type="ECO:0000313" key="3">
    <source>
        <dbReference type="EMBL" id="KAL2916139.1"/>
    </source>
</evidence>
<keyword evidence="2" id="KW-1133">Transmembrane helix</keyword>
<feature type="region of interest" description="Disordered" evidence="1">
    <location>
        <begin position="422"/>
        <end position="445"/>
    </location>
</feature>
<feature type="compositionally biased region" description="Low complexity" evidence="1">
    <location>
        <begin position="431"/>
        <end position="445"/>
    </location>
</feature>
<keyword evidence="2" id="KW-0812">Transmembrane</keyword>
<accession>A0ABR4N9L7</accession>
<feature type="compositionally biased region" description="Gly residues" evidence="1">
    <location>
        <begin position="373"/>
        <end position="392"/>
    </location>
</feature>
<protein>
    <recommendedName>
        <fullName evidence="5">DUF1746 domain-containing protein</fullName>
    </recommendedName>
</protein>
<evidence type="ECO:0008006" key="5">
    <source>
        <dbReference type="Google" id="ProtNLM"/>
    </source>
</evidence>
<feature type="compositionally biased region" description="Basic residues" evidence="1">
    <location>
        <begin position="131"/>
        <end position="152"/>
    </location>
</feature>
<dbReference type="EMBL" id="JADGIZ020000018">
    <property type="protein sequence ID" value="KAL2916139.1"/>
    <property type="molecule type" value="Genomic_DNA"/>
</dbReference>
<evidence type="ECO:0000256" key="2">
    <source>
        <dbReference type="SAM" id="Phobius"/>
    </source>
</evidence>